<feature type="domain" description="D-isomer specific 2-hydroxyacid dehydrogenase catalytic" evidence="5">
    <location>
        <begin position="8"/>
        <end position="315"/>
    </location>
</feature>
<evidence type="ECO:0000313" key="7">
    <source>
        <dbReference type="EMBL" id="TKA96489.1"/>
    </source>
</evidence>
<comment type="caution">
    <text evidence="7">The sequence shown here is derived from an EMBL/GenBank/DDBJ whole genome shotgun (WGS) entry which is preliminary data.</text>
</comment>
<reference evidence="7 8" key="1">
    <citation type="submission" date="2019-04" db="EMBL/GenBank/DDBJ databases">
        <title>Crypto-aerobic microbial life in anoxic (sulfidic) marine sediments.</title>
        <authorList>
            <person name="Bhattacharya S."/>
            <person name="Roy C."/>
            <person name="Mondal N."/>
            <person name="Sarkar J."/>
            <person name="Mandal S."/>
            <person name="Rameez M.J."/>
            <person name="Ghosh W."/>
        </authorList>
    </citation>
    <scope>NUCLEOTIDE SEQUENCE [LARGE SCALE GENOMIC DNA]</scope>
    <source>
        <strain evidence="7 8">SBBC</strain>
    </source>
</reference>
<evidence type="ECO:0000256" key="3">
    <source>
        <dbReference type="ARBA" id="ARBA00023027"/>
    </source>
</evidence>
<dbReference type="PANTHER" id="PTHR42789">
    <property type="entry name" value="D-ISOMER SPECIFIC 2-HYDROXYACID DEHYDROGENASE FAMILY PROTEIN (AFU_ORTHOLOGUE AFUA_6G10090)"/>
    <property type="match status" value="1"/>
</dbReference>
<evidence type="ECO:0000256" key="1">
    <source>
        <dbReference type="ARBA" id="ARBA00005854"/>
    </source>
</evidence>
<evidence type="ECO:0000256" key="4">
    <source>
        <dbReference type="RuleBase" id="RU003719"/>
    </source>
</evidence>
<sequence>MTLKIAVLDDYADVARDYATWPEGDSVTVFHDTLTDQAALAARLAPFDVLCVMRERTPLDAGLIGALPKLKLIVTTGARNLSIDIAAARARGIVVCGTESRGTTTAEFVMALLLALTRRIVPEANAATAGGWQQGIGRDLAGLTLGIAGYGRIGRKLAALARPFGVELLAWSRSLTPEQAAAEEVGYAPDLDALLRGSDIVSVNLVLSETTRGMFGAREFALMRPDALLLNTSRGPIVQVAPLLEALRAGRLGGAALDVHDVEPLPEGAPVLDRGLIDSGRLLVTPHLGYVSEQTFRMFYRQTAEAIAAWKAGSPIRVIEAGRQVTPPT</sequence>
<dbReference type="GO" id="GO:0016616">
    <property type="term" value="F:oxidoreductase activity, acting on the CH-OH group of donors, NAD or NADP as acceptor"/>
    <property type="evidence" value="ECO:0007669"/>
    <property type="project" value="InterPro"/>
</dbReference>
<dbReference type="InterPro" id="IPR050857">
    <property type="entry name" value="D-2-hydroxyacid_DH"/>
</dbReference>
<protein>
    <submittedName>
        <fullName evidence="7">D-2-hydroxyacid dehydrogenase family protein</fullName>
    </submittedName>
</protein>
<name>A0A4U0YZS8_9RHOB</name>
<dbReference type="SUPFAM" id="SSF51735">
    <property type="entry name" value="NAD(P)-binding Rossmann-fold domains"/>
    <property type="match status" value="1"/>
</dbReference>
<accession>A0A4U0YZS8</accession>
<evidence type="ECO:0000256" key="2">
    <source>
        <dbReference type="ARBA" id="ARBA00023002"/>
    </source>
</evidence>
<dbReference type="CDD" id="cd12169">
    <property type="entry name" value="PGDH_like_1"/>
    <property type="match status" value="1"/>
</dbReference>
<dbReference type="Proteomes" id="UP000306340">
    <property type="component" value="Unassembled WGS sequence"/>
</dbReference>
<proteinExistence type="inferred from homology"/>
<keyword evidence="3" id="KW-0520">NAD</keyword>
<gene>
    <name evidence="7" type="ORF">FAZ78_11115</name>
</gene>
<dbReference type="PANTHER" id="PTHR42789:SF1">
    <property type="entry name" value="D-ISOMER SPECIFIC 2-HYDROXYACID DEHYDROGENASE FAMILY PROTEIN (AFU_ORTHOLOGUE AFUA_6G10090)"/>
    <property type="match status" value="1"/>
</dbReference>
<dbReference type="AlphaFoldDB" id="A0A4U0YZS8"/>
<keyword evidence="2 4" id="KW-0560">Oxidoreductase</keyword>
<dbReference type="Pfam" id="PF02826">
    <property type="entry name" value="2-Hacid_dh_C"/>
    <property type="match status" value="1"/>
</dbReference>
<dbReference type="Pfam" id="PF00389">
    <property type="entry name" value="2-Hacid_dh"/>
    <property type="match status" value="1"/>
</dbReference>
<dbReference type="SUPFAM" id="SSF52283">
    <property type="entry name" value="Formate/glycerate dehydrogenase catalytic domain-like"/>
    <property type="match status" value="1"/>
</dbReference>
<dbReference type="InterPro" id="IPR006140">
    <property type="entry name" value="D-isomer_DH_NAD-bd"/>
</dbReference>
<evidence type="ECO:0000259" key="6">
    <source>
        <dbReference type="Pfam" id="PF02826"/>
    </source>
</evidence>
<dbReference type="RefSeq" id="WP_136792583.1">
    <property type="nucleotide sequence ID" value="NZ_SWAU01000092.1"/>
</dbReference>
<dbReference type="Gene3D" id="3.40.50.720">
    <property type="entry name" value="NAD(P)-binding Rossmann-like Domain"/>
    <property type="match status" value="2"/>
</dbReference>
<dbReference type="EMBL" id="SWAU01000092">
    <property type="protein sequence ID" value="TKA96489.1"/>
    <property type="molecule type" value="Genomic_DNA"/>
</dbReference>
<dbReference type="InterPro" id="IPR006139">
    <property type="entry name" value="D-isomer_2_OHA_DH_cat_dom"/>
</dbReference>
<evidence type="ECO:0000313" key="8">
    <source>
        <dbReference type="Proteomes" id="UP000306340"/>
    </source>
</evidence>
<feature type="domain" description="D-isomer specific 2-hydroxyacid dehydrogenase NAD-binding" evidence="6">
    <location>
        <begin position="110"/>
        <end position="289"/>
    </location>
</feature>
<organism evidence="7 8">
    <name type="scientific">Cereibacter changlensis</name>
    <dbReference type="NCBI Taxonomy" id="402884"/>
    <lineage>
        <taxon>Bacteria</taxon>
        <taxon>Pseudomonadati</taxon>
        <taxon>Pseudomonadota</taxon>
        <taxon>Alphaproteobacteria</taxon>
        <taxon>Rhodobacterales</taxon>
        <taxon>Paracoccaceae</taxon>
        <taxon>Cereibacter</taxon>
    </lineage>
</organism>
<comment type="similarity">
    <text evidence="1 4">Belongs to the D-isomer specific 2-hydroxyacid dehydrogenase family.</text>
</comment>
<dbReference type="GO" id="GO:0051287">
    <property type="term" value="F:NAD binding"/>
    <property type="evidence" value="ECO:0007669"/>
    <property type="project" value="InterPro"/>
</dbReference>
<dbReference type="InterPro" id="IPR036291">
    <property type="entry name" value="NAD(P)-bd_dom_sf"/>
</dbReference>
<evidence type="ECO:0000259" key="5">
    <source>
        <dbReference type="Pfam" id="PF00389"/>
    </source>
</evidence>